<proteinExistence type="predicted"/>
<dbReference type="EMBL" id="CM020618">
    <property type="protein sequence ID" value="KAK1862112.1"/>
    <property type="molecule type" value="Genomic_DNA"/>
</dbReference>
<protein>
    <submittedName>
        <fullName evidence="1">Uncharacterized protein</fullName>
    </submittedName>
</protein>
<name>A0ACC3BW27_PYRYE</name>
<comment type="caution">
    <text evidence="1">The sequence shown here is derived from an EMBL/GenBank/DDBJ whole genome shotgun (WGS) entry which is preliminary data.</text>
</comment>
<dbReference type="Proteomes" id="UP000798662">
    <property type="component" value="Chromosome 1"/>
</dbReference>
<sequence>MDHAEEQEQEREALAAIFLDDYTPLSDDGRRLQLALSHPAAGVSAKLIVTLPPTYPEAPPAVSLHPGSGLTAPRRAALLAALDAKLTGRQLFELNKAVAVEDDSESFWEAEAELELAAT</sequence>
<evidence type="ECO:0000313" key="1">
    <source>
        <dbReference type="EMBL" id="KAK1862112.1"/>
    </source>
</evidence>
<keyword evidence="2" id="KW-1185">Reference proteome</keyword>
<evidence type="ECO:0000313" key="2">
    <source>
        <dbReference type="Proteomes" id="UP000798662"/>
    </source>
</evidence>
<gene>
    <name evidence="1" type="ORF">I4F81_004688</name>
</gene>
<reference evidence="1" key="1">
    <citation type="submission" date="2019-11" db="EMBL/GenBank/DDBJ databases">
        <title>Nori genome reveals adaptations in red seaweeds to the harsh intertidal environment.</title>
        <authorList>
            <person name="Wang D."/>
            <person name="Mao Y."/>
        </authorList>
    </citation>
    <scope>NUCLEOTIDE SEQUENCE</scope>
    <source>
        <tissue evidence="1">Gametophyte</tissue>
    </source>
</reference>
<accession>A0ACC3BW27</accession>
<organism evidence="1 2">
    <name type="scientific">Pyropia yezoensis</name>
    <name type="common">Susabi-nori</name>
    <name type="synonym">Porphyra yezoensis</name>
    <dbReference type="NCBI Taxonomy" id="2788"/>
    <lineage>
        <taxon>Eukaryota</taxon>
        <taxon>Rhodophyta</taxon>
        <taxon>Bangiophyceae</taxon>
        <taxon>Bangiales</taxon>
        <taxon>Bangiaceae</taxon>
        <taxon>Pyropia</taxon>
    </lineage>
</organism>